<proteinExistence type="predicted"/>
<organism evidence="2 3">
    <name type="scientific">Actinomyces bouchesdurhonensis</name>
    <dbReference type="NCBI Taxonomy" id="1852361"/>
    <lineage>
        <taxon>Bacteria</taxon>
        <taxon>Bacillati</taxon>
        <taxon>Actinomycetota</taxon>
        <taxon>Actinomycetes</taxon>
        <taxon>Actinomycetales</taxon>
        <taxon>Actinomycetaceae</taxon>
        <taxon>Actinomyces</taxon>
    </lineage>
</organism>
<reference evidence="2" key="1">
    <citation type="submission" date="2020-04" db="EMBL/GenBank/DDBJ databases">
        <title>Deep metagenomics examines the oral microbiome during advanced dental caries in children, revealing novel taxa and co-occurrences with host molecules.</title>
        <authorList>
            <person name="Baker J.L."/>
            <person name="Morton J.T."/>
            <person name="Dinis M."/>
            <person name="Alvarez R."/>
            <person name="Tran N.C."/>
            <person name="Knight R."/>
            <person name="Edlund A."/>
        </authorList>
    </citation>
    <scope>NUCLEOTIDE SEQUENCE</scope>
    <source>
        <strain evidence="2">JCVI_30_bin.13</strain>
    </source>
</reference>
<dbReference type="Pfam" id="PF04860">
    <property type="entry name" value="Phage_portal"/>
    <property type="match status" value="1"/>
</dbReference>
<dbReference type="EMBL" id="JABZGF010000027">
    <property type="protein sequence ID" value="MBF0965943.1"/>
    <property type="molecule type" value="Genomic_DNA"/>
</dbReference>
<dbReference type="Proteomes" id="UP000759246">
    <property type="component" value="Unassembled WGS sequence"/>
</dbReference>
<protein>
    <submittedName>
        <fullName evidence="2">Phage portal protein</fullName>
    </submittedName>
</protein>
<comment type="caution">
    <text evidence="2">The sequence shown here is derived from an EMBL/GenBank/DDBJ whole genome shotgun (WGS) entry which is preliminary data.</text>
</comment>
<dbReference type="AlphaFoldDB" id="A0A929RN53"/>
<accession>A0A929RN53</accession>
<feature type="region of interest" description="Disordered" evidence="1">
    <location>
        <begin position="369"/>
        <end position="428"/>
    </location>
</feature>
<dbReference type="InterPro" id="IPR006944">
    <property type="entry name" value="Phage/GTA_portal"/>
</dbReference>
<evidence type="ECO:0000256" key="1">
    <source>
        <dbReference type="SAM" id="MobiDB-lite"/>
    </source>
</evidence>
<evidence type="ECO:0000313" key="3">
    <source>
        <dbReference type="Proteomes" id="UP000759246"/>
    </source>
</evidence>
<evidence type="ECO:0000313" key="2">
    <source>
        <dbReference type="EMBL" id="MBF0965943.1"/>
    </source>
</evidence>
<sequence length="428" mass="47558">MKDIGLRDRLQHAYNAFTGRDVDRSNLGPSYSVRADRLALGWTADKSIISSLFNMIAIDVSATPIRHVDTAQNGTFVGVRRSALNDCLMLEPNIDQSGRAFIQDAVLSLFDEGVIAIVPVESDLDPRTNNSFDIKQLRVGRITQWFPEQVEVEVYNQARSTKERVILPKRTVAIIENPLYEVMNKPNSTLKRLSRKLSMLDLADEKTYTGKLDIIIQLPYVVKTEAMRQRAENRIQSIEDQLGKGGHGIAYTDGSEKITQLNRPAENNLLDQIKFLTAELMSRLGISEDVFKGTATEIVWTHYWNRAVEPVLSALADGMSKAFLTKTARTQGQAVQYIRDPFKNVPPSQIVTSLDTMLRDQVITPNEARTRIGLPPSPNEQADQLQNPNINPQMGDTSLDGEGDIPGPGGPDVQSVLSMPMSQVRGEG</sequence>
<name>A0A929RN53_9ACTO</name>
<gene>
    <name evidence="2" type="ORF">HXK09_02020</name>
</gene>
<feature type="compositionally biased region" description="Polar residues" evidence="1">
    <location>
        <begin position="379"/>
        <end position="396"/>
    </location>
</feature>